<dbReference type="EMBL" id="JANJYJ010000001">
    <property type="protein sequence ID" value="KAK3231513.1"/>
    <property type="molecule type" value="Genomic_DNA"/>
</dbReference>
<name>A0AAE0B8V6_9ROSI</name>
<dbReference type="Proteomes" id="UP001281410">
    <property type="component" value="Unassembled WGS sequence"/>
</dbReference>
<organism evidence="1 2">
    <name type="scientific">Dipteronia sinensis</name>
    <dbReference type="NCBI Taxonomy" id="43782"/>
    <lineage>
        <taxon>Eukaryota</taxon>
        <taxon>Viridiplantae</taxon>
        <taxon>Streptophyta</taxon>
        <taxon>Embryophyta</taxon>
        <taxon>Tracheophyta</taxon>
        <taxon>Spermatophyta</taxon>
        <taxon>Magnoliopsida</taxon>
        <taxon>eudicotyledons</taxon>
        <taxon>Gunneridae</taxon>
        <taxon>Pentapetalae</taxon>
        <taxon>rosids</taxon>
        <taxon>malvids</taxon>
        <taxon>Sapindales</taxon>
        <taxon>Sapindaceae</taxon>
        <taxon>Hippocastanoideae</taxon>
        <taxon>Acereae</taxon>
        <taxon>Dipteronia</taxon>
    </lineage>
</organism>
<comment type="caution">
    <text evidence="1">The sequence shown here is derived from an EMBL/GenBank/DDBJ whole genome shotgun (WGS) entry which is preliminary data.</text>
</comment>
<reference evidence="1" key="1">
    <citation type="journal article" date="2023" name="Plant J.">
        <title>Genome sequences and population genomics provide insights into the demographic history, inbreeding, and mutation load of two 'living fossil' tree species of Dipteronia.</title>
        <authorList>
            <person name="Feng Y."/>
            <person name="Comes H.P."/>
            <person name="Chen J."/>
            <person name="Zhu S."/>
            <person name="Lu R."/>
            <person name="Zhang X."/>
            <person name="Li P."/>
            <person name="Qiu J."/>
            <person name="Olsen K.M."/>
            <person name="Qiu Y."/>
        </authorList>
    </citation>
    <scope>NUCLEOTIDE SEQUENCE</scope>
    <source>
        <strain evidence="1">NBL</strain>
    </source>
</reference>
<evidence type="ECO:0000313" key="2">
    <source>
        <dbReference type="Proteomes" id="UP001281410"/>
    </source>
</evidence>
<gene>
    <name evidence="1" type="ORF">Dsin_003394</name>
</gene>
<protein>
    <submittedName>
        <fullName evidence="1">Uncharacterized protein</fullName>
    </submittedName>
</protein>
<sequence length="110" mass="12411">MFSPFSEKDEPNLLDLIWVFEFHEAMAYPLRGEERGCEGEKGASTVDPLTITTVILSIRCSVFMLRRVSEEPRGHAAAIMTYVLLEVECKGIINASQKKTILQQIDLHLS</sequence>
<dbReference type="AlphaFoldDB" id="A0AAE0B8V6"/>
<proteinExistence type="predicted"/>
<accession>A0AAE0B8V6</accession>
<keyword evidence="2" id="KW-1185">Reference proteome</keyword>
<evidence type="ECO:0000313" key="1">
    <source>
        <dbReference type="EMBL" id="KAK3231513.1"/>
    </source>
</evidence>